<evidence type="ECO:0000313" key="1">
    <source>
        <dbReference type="EMBL" id="MDE1462139.1"/>
    </source>
</evidence>
<dbReference type="Proteomes" id="UP001528823">
    <property type="component" value="Unassembled WGS sequence"/>
</dbReference>
<name>A0ABT5U6Z3_9GAMM</name>
<sequence length="146" mass="16845">MDIPAFLFNLPEQNSSHYIYLVEFLNIHKDKCIPFLPWLTAEILSYAGAEKMIEVIRQYGSCRVDRNTLCDLLEGDHSLQKIFELNCSSNNMLEVQSMSGLISDLRRFSVNFLLKRNTCPQDIVLLTGVSFRTIQRAKSQLKDRVI</sequence>
<dbReference type="RefSeq" id="WP_274688498.1">
    <property type="nucleotide sequence ID" value="NZ_JAPMOU010000009.1"/>
</dbReference>
<evidence type="ECO:0000313" key="2">
    <source>
        <dbReference type="Proteomes" id="UP001528823"/>
    </source>
</evidence>
<comment type="caution">
    <text evidence="1">The sequence shown here is derived from an EMBL/GenBank/DDBJ whole genome shotgun (WGS) entry which is preliminary data.</text>
</comment>
<reference evidence="1 2" key="1">
    <citation type="submission" date="2022-11" db="EMBL/GenBank/DDBJ databases">
        <title>Spartinivicinus poritis sp. nov., isolated from scleractinian coral Porites lutea.</title>
        <authorList>
            <person name="Zhang G."/>
            <person name="Cai L."/>
            <person name="Wei Q."/>
        </authorList>
    </citation>
    <scope>NUCLEOTIDE SEQUENCE [LARGE SCALE GENOMIC DNA]</scope>
    <source>
        <strain evidence="1 2">A2-2</strain>
    </source>
</reference>
<protein>
    <submittedName>
        <fullName evidence="1">Uncharacterized protein</fullName>
    </submittedName>
</protein>
<keyword evidence="2" id="KW-1185">Reference proteome</keyword>
<proteinExistence type="predicted"/>
<organism evidence="1 2">
    <name type="scientific">Spartinivicinus poritis</name>
    <dbReference type="NCBI Taxonomy" id="2994640"/>
    <lineage>
        <taxon>Bacteria</taxon>
        <taxon>Pseudomonadati</taxon>
        <taxon>Pseudomonadota</taxon>
        <taxon>Gammaproteobacteria</taxon>
        <taxon>Oceanospirillales</taxon>
        <taxon>Zooshikellaceae</taxon>
        <taxon>Spartinivicinus</taxon>
    </lineage>
</organism>
<gene>
    <name evidence="1" type="ORF">ORQ98_09155</name>
</gene>
<dbReference type="EMBL" id="JAPMOU010000009">
    <property type="protein sequence ID" value="MDE1462139.1"/>
    <property type="molecule type" value="Genomic_DNA"/>
</dbReference>
<accession>A0ABT5U6Z3</accession>